<organism evidence="2 3">
    <name type="scientific">Nannochloropsis gaditana</name>
    <dbReference type="NCBI Taxonomy" id="72520"/>
    <lineage>
        <taxon>Eukaryota</taxon>
        <taxon>Sar</taxon>
        <taxon>Stramenopiles</taxon>
        <taxon>Ochrophyta</taxon>
        <taxon>Eustigmatophyceae</taxon>
        <taxon>Eustigmatales</taxon>
        <taxon>Monodopsidaceae</taxon>
        <taxon>Nannochloropsis</taxon>
    </lineage>
</organism>
<keyword evidence="2" id="KW-0430">Lectin</keyword>
<dbReference type="GO" id="GO:0004553">
    <property type="term" value="F:hydrolase activity, hydrolyzing O-glycosyl compounds"/>
    <property type="evidence" value="ECO:0007669"/>
    <property type="project" value="InterPro"/>
</dbReference>
<name>W7TCV2_9STRA</name>
<dbReference type="InterPro" id="IPR000757">
    <property type="entry name" value="Beta-glucanase-like"/>
</dbReference>
<dbReference type="SUPFAM" id="SSF49899">
    <property type="entry name" value="Concanavalin A-like lectins/glucanases"/>
    <property type="match status" value="1"/>
</dbReference>
<comment type="caution">
    <text evidence="2">The sequence shown here is derived from an EMBL/GenBank/DDBJ whole genome shotgun (WGS) entry which is preliminary data.</text>
</comment>
<dbReference type="AlphaFoldDB" id="W7TCV2"/>
<gene>
    <name evidence="2" type="ORF">Naga_100280g5</name>
</gene>
<dbReference type="EMBL" id="AZIL01001406">
    <property type="protein sequence ID" value="EWM24047.1"/>
    <property type="molecule type" value="Genomic_DNA"/>
</dbReference>
<sequence>MSELSDNDVFRCHPSLSIKSIAWLCFVLIARSASIEQENVLCPSLRSGPTLYSSSDIFSTDFTEQNQVQSFLSENYGRVNTDGVLACRRSDHLLYNTSMSGAGLETDVRGLRIVMDNNGGAVCDHNSEIATGHLLTRFYLQEGRIDLTARMGYGPDAAPRYHSEDSFSCLGLYVHQSVSQHGYRNEISMCVSSKDPSTVRMGVWNGSPADQEEARQAKTSMDLSQAFHTYSIEWTASRVRFWLDDLKLWDMPGQRFCAGVHAAKIDAGMSQGRRLPYEPMSVRIILRPLGIRYKATTYMDATKFSYFPLVQAEEESEPVFHVSAGTSLTTEGLGKARGLGNLWQLLSMCVIIVYFI</sequence>
<feature type="domain" description="GH16" evidence="1">
    <location>
        <begin position="56"/>
        <end position="310"/>
    </location>
</feature>
<dbReference type="GO" id="GO:0005975">
    <property type="term" value="P:carbohydrate metabolic process"/>
    <property type="evidence" value="ECO:0007669"/>
    <property type="project" value="InterPro"/>
</dbReference>
<evidence type="ECO:0000259" key="1">
    <source>
        <dbReference type="PROSITE" id="PS51762"/>
    </source>
</evidence>
<reference evidence="2 3" key="1">
    <citation type="journal article" date="2014" name="Mol. Plant">
        <title>Chromosome Scale Genome Assembly and Transcriptome Profiling of Nannochloropsis gaditana in Nitrogen Depletion.</title>
        <authorList>
            <person name="Corteggiani Carpinelli E."/>
            <person name="Telatin A."/>
            <person name="Vitulo N."/>
            <person name="Forcato C."/>
            <person name="D'Angelo M."/>
            <person name="Schiavon R."/>
            <person name="Vezzi A."/>
            <person name="Giacometti G.M."/>
            <person name="Morosinotto T."/>
            <person name="Valle G."/>
        </authorList>
    </citation>
    <scope>NUCLEOTIDE SEQUENCE [LARGE SCALE GENOMIC DNA]</scope>
    <source>
        <strain evidence="2 3">B-31</strain>
    </source>
</reference>
<dbReference type="GO" id="GO:0030246">
    <property type="term" value="F:carbohydrate binding"/>
    <property type="evidence" value="ECO:0007669"/>
    <property type="project" value="UniProtKB-KW"/>
</dbReference>
<evidence type="ECO:0000313" key="3">
    <source>
        <dbReference type="Proteomes" id="UP000019335"/>
    </source>
</evidence>
<keyword evidence="3" id="KW-1185">Reference proteome</keyword>
<dbReference type="Proteomes" id="UP000019335">
    <property type="component" value="Chromosome 15"/>
</dbReference>
<dbReference type="OrthoDB" id="4781at2759"/>
<evidence type="ECO:0000313" key="2">
    <source>
        <dbReference type="EMBL" id="EWM24047.1"/>
    </source>
</evidence>
<accession>W7TCV2</accession>
<dbReference type="Gene3D" id="2.60.120.200">
    <property type="match status" value="1"/>
</dbReference>
<proteinExistence type="predicted"/>
<protein>
    <submittedName>
        <fullName evidence="2">Concanavalin A-like lectin/glucanase, subgroup</fullName>
    </submittedName>
</protein>
<dbReference type="Pfam" id="PF00722">
    <property type="entry name" value="Glyco_hydro_16"/>
    <property type="match status" value="1"/>
</dbReference>
<dbReference type="PROSITE" id="PS51762">
    <property type="entry name" value="GH16_2"/>
    <property type="match status" value="1"/>
</dbReference>
<dbReference type="InterPro" id="IPR013320">
    <property type="entry name" value="ConA-like_dom_sf"/>
</dbReference>